<protein>
    <submittedName>
        <fullName evidence="1">Uncharacterized protein</fullName>
    </submittedName>
</protein>
<reference evidence="1" key="1">
    <citation type="submission" date="2020-06" db="EMBL/GenBank/DDBJ databases">
        <title>WGS assembly of Ceratodon purpureus strain R40.</title>
        <authorList>
            <person name="Carey S.B."/>
            <person name="Jenkins J."/>
            <person name="Shu S."/>
            <person name="Lovell J.T."/>
            <person name="Sreedasyam A."/>
            <person name="Maumus F."/>
            <person name="Tiley G.P."/>
            <person name="Fernandez-Pozo N."/>
            <person name="Barry K."/>
            <person name="Chen C."/>
            <person name="Wang M."/>
            <person name="Lipzen A."/>
            <person name="Daum C."/>
            <person name="Saski C.A."/>
            <person name="Payton A.C."/>
            <person name="Mcbreen J.C."/>
            <person name="Conrad R.E."/>
            <person name="Kollar L.M."/>
            <person name="Olsson S."/>
            <person name="Huttunen S."/>
            <person name="Landis J.B."/>
            <person name="Wickett N.J."/>
            <person name="Johnson M.G."/>
            <person name="Rensing S.A."/>
            <person name="Grimwood J."/>
            <person name="Schmutz J."/>
            <person name="Mcdaniel S.F."/>
        </authorList>
    </citation>
    <scope>NUCLEOTIDE SEQUENCE</scope>
    <source>
        <strain evidence="1">R40</strain>
    </source>
</reference>
<accession>A0A8T0HR44</accession>
<proteinExistence type="predicted"/>
<evidence type="ECO:0000313" key="1">
    <source>
        <dbReference type="EMBL" id="KAG0573394.1"/>
    </source>
</evidence>
<dbReference type="EMBL" id="CM026426">
    <property type="protein sequence ID" value="KAG0573394.1"/>
    <property type="molecule type" value="Genomic_DNA"/>
</dbReference>
<gene>
    <name evidence="1" type="ORF">KC19_VG174900</name>
</gene>
<dbReference type="Proteomes" id="UP000822688">
    <property type="component" value="Chromosome V"/>
</dbReference>
<dbReference type="AlphaFoldDB" id="A0A8T0HR44"/>
<comment type="caution">
    <text evidence="1">The sequence shown here is derived from an EMBL/GenBank/DDBJ whole genome shotgun (WGS) entry which is preliminary data.</text>
</comment>
<organism evidence="1 2">
    <name type="scientific">Ceratodon purpureus</name>
    <name type="common">Fire moss</name>
    <name type="synonym">Dicranum purpureum</name>
    <dbReference type="NCBI Taxonomy" id="3225"/>
    <lineage>
        <taxon>Eukaryota</taxon>
        <taxon>Viridiplantae</taxon>
        <taxon>Streptophyta</taxon>
        <taxon>Embryophyta</taxon>
        <taxon>Bryophyta</taxon>
        <taxon>Bryophytina</taxon>
        <taxon>Bryopsida</taxon>
        <taxon>Dicranidae</taxon>
        <taxon>Pseudoditrichales</taxon>
        <taxon>Ditrichaceae</taxon>
        <taxon>Ceratodon</taxon>
    </lineage>
</organism>
<name>A0A8T0HR44_CERPU</name>
<sequence>MVQAFGIEVNWAEFGFRQTHPHQSHSEVPRILPEFSALTTPLPTLAIVMPHVDVGRQSPLAARIADHLNKHGGVLELRPSFTGTVENERMRLHMARLDIETPLLKTGTAWKSSESD</sequence>
<evidence type="ECO:0000313" key="2">
    <source>
        <dbReference type="Proteomes" id="UP000822688"/>
    </source>
</evidence>
<keyword evidence="2" id="KW-1185">Reference proteome</keyword>